<protein>
    <submittedName>
        <fullName evidence="1">Uncharacterized protein</fullName>
    </submittedName>
</protein>
<gene>
    <name evidence="1" type="ORF">A0J61_00581</name>
</gene>
<keyword evidence="2" id="KW-1185">Reference proteome</keyword>
<dbReference type="AlphaFoldDB" id="A0A1C7NV82"/>
<comment type="caution">
    <text evidence="1">The sequence shown here is derived from an EMBL/GenBank/DDBJ whole genome shotgun (WGS) entry which is preliminary data.</text>
</comment>
<dbReference type="Proteomes" id="UP000093000">
    <property type="component" value="Unassembled WGS sequence"/>
</dbReference>
<sequence length="302" mass="35659">MSQQETDTLLLGGFDFDDDDFVTKEKTKINIAQVDYSAKLETDGWFHDHEKTVDELMLEQHGPNQIRNAIEHDYFYKRYDKALTLALGFIRVAQTNKQCKVSGTKEMTDIAMHCAAKLNRLDVLEDLLDNKTHVQDTGLFLVRGKFYPMIGKYSEAMEAYVQYQRERKLDYRVWSGMAQVFMLSATRRPAENEMRYHLANLSMQRAIHIFTNSRWNKRIDFVQARFQRDLATLETRLKETQQYGGQADKFIEWMNSRETEDKQQAGGLEEFHWDDIMWIYKDWVLRQDLDLADHDIKAVKDL</sequence>
<accession>A0A1C7NV82</accession>
<reference evidence="1 2" key="1">
    <citation type="submission" date="2016-03" db="EMBL/GenBank/DDBJ databases">
        <title>Choanephora cucurbitarum.</title>
        <authorList>
            <person name="Min B."/>
            <person name="Park H."/>
            <person name="Park J.-H."/>
            <person name="Shin H.-D."/>
            <person name="Choi I.-G."/>
        </authorList>
    </citation>
    <scope>NUCLEOTIDE SEQUENCE [LARGE SCALE GENOMIC DNA]</scope>
    <source>
        <strain evidence="1 2">KUS-F28377</strain>
    </source>
</reference>
<evidence type="ECO:0000313" key="2">
    <source>
        <dbReference type="Proteomes" id="UP000093000"/>
    </source>
</evidence>
<proteinExistence type="predicted"/>
<name>A0A1C7NV82_9FUNG</name>
<organism evidence="1 2">
    <name type="scientific">Choanephora cucurbitarum</name>
    <dbReference type="NCBI Taxonomy" id="101091"/>
    <lineage>
        <taxon>Eukaryota</taxon>
        <taxon>Fungi</taxon>
        <taxon>Fungi incertae sedis</taxon>
        <taxon>Mucoromycota</taxon>
        <taxon>Mucoromycotina</taxon>
        <taxon>Mucoromycetes</taxon>
        <taxon>Mucorales</taxon>
        <taxon>Mucorineae</taxon>
        <taxon>Choanephoraceae</taxon>
        <taxon>Choanephoroideae</taxon>
        <taxon>Choanephora</taxon>
    </lineage>
</organism>
<dbReference type="EMBL" id="LUGH01000013">
    <property type="protein sequence ID" value="OBZ91384.1"/>
    <property type="molecule type" value="Genomic_DNA"/>
</dbReference>
<dbReference type="InParanoid" id="A0A1C7NV82"/>
<dbReference type="OrthoDB" id="2124108at2759"/>
<evidence type="ECO:0000313" key="1">
    <source>
        <dbReference type="EMBL" id="OBZ91384.1"/>
    </source>
</evidence>